<reference evidence="1 2" key="1">
    <citation type="submission" date="2016-10" db="EMBL/GenBank/DDBJ databases">
        <authorList>
            <person name="de Groot N.N."/>
        </authorList>
    </citation>
    <scope>NUCLEOTIDE SEQUENCE [LARGE SCALE GENOMIC DNA]</scope>
    <source>
        <strain evidence="1 2">DSM 26130</strain>
    </source>
</reference>
<proteinExistence type="predicted"/>
<evidence type="ECO:0008006" key="3">
    <source>
        <dbReference type="Google" id="ProtNLM"/>
    </source>
</evidence>
<name>A0A1I1U3N7_9BACT</name>
<protein>
    <recommendedName>
        <fullName evidence="3">Gliding motility-associated C-terminal domain-containing protein</fullName>
    </recommendedName>
</protein>
<dbReference type="AlphaFoldDB" id="A0A1I1U3N7"/>
<organism evidence="1 2">
    <name type="scientific">Spirosoma endophyticum</name>
    <dbReference type="NCBI Taxonomy" id="662367"/>
    <lineage>
        <taxon>Bacteria</taxon>
        <taxon>Pseudomonadati</taxon>
        <taxon>Bacteroidota</taxon>
        <taxon>Cytophagia</taxon>
        <taxon>Cytophagales</taxon>
        <taxon>Cytophagaceae</taxon>
        <taxon>Spirosoma</taxon>
    </lineage>
</organism>
<evidence type="ECO:0000313" key="2">
    <source>
        <dbReference type="Proteomes" id="UP000198598"/>
    </source>
</evidence>
<gene>
    <name evidence="1" type="ORF">SAMN05216167_106110</name>
</gene>
<dbReference type="STRING" id="662367.SAMN05216167_106110"/>
<dbReference type="Proteomes" id="UP000198598">
    <property type="component" value="Unassembled WGS sequence"/>
</dbReference>
<sequence>MYNHTNFVLLNSEPIWDGQVNGHSAPAGMYVYRLDCQFPDGTQTSYHESVALLNQ</sequence>
<dbReference type="EMBL" id="FOLQ01000006">
    <property type="protein sequence ID" value="SFD65324.1"/>
    <property type="molecule type" value="Genomic_DNA"/>
</dbReference>
<evidence type="ECO:0000313" key="1">
    <source>
        <dbReference type="EMBL" id="SFD65324.1"/>
    </source>
</evidence>
<keyword evidence="2" id="KW-1185">Reference proteome</keyword>
<accession>A0A1I1U3N7</accession>